<dbReference type="RefSeq" id="WP_282517291.1">
    <property type="nucleotide sequence ID" value="NZ_JASCIR010000097.1"/>
</dbReference>
<proteinExistence type="predicted"/>
<protein>
    <submittedName>
        <fullName evidence="2">DUF397 domain-containing protein</fullName>
    </submittedName>
</protein>
<evidence type="ECO:0000313" key="3">
    <source>
        <dbReference type="Proteomes" id="UP001224661"/>
    </source>
</evidence>
<dbReference type="InterPro" id="IPR007278">
    <property type="entry name" value="DUF397"/>
</dbReference>
<evidence type="ECO:0000313" key="2">
    <source>
        <dbReference type="EMBL" id="MDI3390805.1"/>
    </source>
</evidence>
<evidence type="ECO:0000259" key="1">
    <source>
        <dbReference type="Pfam" id="PF04149"/>
    </source>
</evidence>
<sequence>MDTQKDLANARWRKSSYSGNTGGECIECAPLGHAAWRKSSYSGTSGGDCVEIAQLPTRIALRDSKTPEAGAFTASPGAFAAFVRAASDGQFG</sequence>
<gene>
    <name evidence="2" type="ORF">QIS99_32150</name>
</gene>
<dbReference type="Pfam" id="PF04149">
    <property type="entry name" value="DUF397"/>
    <property type="match status" value="2"/>
</dbReference>
<dbReference type="EMBL" id="JASCIR010000097">
    <property type="protein sequence ID" value="MDI3390805.1"/>
    <property type="molecule type" value="Genomic_DNA"/>
</dbReference>
<feature type="domain" description="DUF397" evidence="1">
    <location>
        <begin position="34"/>
        <end position="86"/>
    </location>
</feature>
<comment type="caution">
    <text evidence="2">The sequence shown here is derived from an EMBL/GenBank/DDBJ whole genome shotgun (WGS) entry which is preliminary data.</text>
</comment>
<feature type="domain" description="DUF397" evidence="1">
    <location>
        <begin position="10"/>
        <end position="33"/>
    </location>
</feature>
<dbReference type="Proteomes" id="UP001224661">
    <property type="component" value="Unassembled WGS sequence"/>
</dbReference>
<accession>A0ABT6S286</accession>
<name>A0ABT6S286_9ACTN</name>
<organism evidence="2 3">
    <name type="scientific">Streptomyces solicavernae</name>
    <dbReference type="NCBI Taxonomy" id="3043614"/>
    <lineage>
        <taxon>Bacteria</taxon>
        <taxon>Bacillati</taxon>
        <taxon>Actinomycetota</taxon>
        <taxon>Actinomycetes</taxon>
        <taxon>Kitasatosporales</taxon>
        <taxon>Streptomycetaceae</taxon>
        <taxon>Streptomyces</taxon>
    </lineage>
</organism>
<keyword evidence="3" id="KW-1185">Reference proteome</keyword>
<reference evidence="2 3" key="1">
    <citation type="submission" date="2023-05" db="EMBL/GenBank/DDBJ databases">
        <title>Draft genome sequence of Streptomyces sp. B-S-A8 isolated from a cave soil in Thailand.</title>
        <authorList>
            <person name="Chamroensaksri N."/>
            <person name="Muangham S."/>
        </authorList>
    </citation>
    <scope>NUCLEOTIDE SEQUENCE [LARGE SCALE GENOMIC DNA]</scope>
    <source>
        <strain evidence="2 3">B-S-A8</strain>
    </source>
</reference>